<dbReference type="Gene3D" id="1.40.20.10">
    <property type="entry name" value="CHAD domain"/>
    <property type="match status" value="1"/>
</dbReference>
<dbReference type="InterPro" id="IPR038186">
    <property type="entry name" value="CHAD_dom_sf"/>
</dbReference>
<evidence type="ECO:0000259" key="1">
    <source>
        <dbReference type="Pfam" id="PF05235"/>
    </source>
</evidence>
<feature type="domain" description="CHAD" evidence="1">
    <location>
        <begin position="97"/>
        <end position="172"/>
    </location>
</feature>
<reference evidence="2 3" key="1">
    <citation type="journal article" date="2012" name="J. Bacteriol.">
        <title>Genome Sequence of Gallaecimonas xiamenensis Type Strain 3-C-1.</title>
        <authorList>
            <person name="Lai Q."/>
            <person name="Wang L."/>
            <person name="Wang W."/>
            <person name="Shao Z."/>
        </authorList>
    </citation>
    <scope>NUCLEOTIDE SEQUENCE [LARGE SCALE GENOMIC DNA]</scope>
    <source>
        <strain evidence="2 3">3-C-1</strain>
    </source>
</reference>
<dbReference type="Pfam" id="PF05235">
    <property type="entry name" value="CHAD"/>
    <property type="match status" value="1"/>
</dbReference>
<gene>
    <name evidence="2" type="ORF">B3C1_07741</name>
</gene>
<dbReference type="STRING" id="745411.B3C1_07741"/>
<sequence length="211" mass="23891">MRSRIKQQLQQQLDSLDVHQCRKVAKVCEAWARLGAHKALARGAKGLRRDLGAQRDAWVRYQWRLKLGQKAKAPPMGPAPKVEALKAAIRVAPLPDESQLLLGFCRRYRKARRHYLALKSCKHPRPEALHRLRKEVKALAVYSLWLGAKALAAAFKTLGDRLGDDHDLAVLGGQKAKDRRRQQHRQLHVLLRTCFGKKSLRNCDLGSAVPL</sequence>
<evidence type="ECO:0000313" key="2">
    <source>
        <dbReference type="EMBL" id="EKE75151.1"/>
    </source>
</evidence>
<organism evidence="2 3">
    <name type="scientific">Gallaecimonas xiamenensis 3-C-1</name>
    <dbReference type="NCBI Taxonomy" id="745411"/>
    <lineage>
        <taxon>Bacteria</taxon>
        <taxon>Pseudomonadati</taxon>
        <taxon>Pseudomonadota</taxon>
        <taxon>Gammaproteobacteria</taxon>
        <taxon>Enterobacterales</taxon>
        <taxon>Gallaecimonadaceae</taxon>
        <taxon>Gallaecimonas</taxon>
    </lineage>
</organism>
<protein>
    <recommendedName>
        <fullName evidence="1">CHAD domain-containing protein</fullName>
    </recommendedName>
</protein>
<dbReference type="OrthoDB" id="9810907at2"/>
<proteinExistence type="predicted"/>
<comment type="caution">
    <text evidence="2">The sequence shown here is derived from an EMBL/GenBank/DDBJ whole genome shotgun (WGS) entry which is preliminary data.</text>
</comment>
<dbReference type="Proteomes" id="UP000006755">
    <property type="component" value="Unassembled WGS sequence"/>
</dbReference>
<keyword evidence="3" id="KW-1185">Reference proteome</keyword>
<dbReference type="RefSeq" id="WP_008484015.1">
    <property type="nucleotide sequence ID" value="NZ_AMRI01000009.1"/>
</dbReference>
<accession>K2IXK1</accession>
<dbReference type="AlphaFoldDB" id="K2IXK1"/>
<evidence type="ECO:0000313" key="3">
    <source>
        <dbReference type="Proteomes" id="UP000006755"/>
    </source>
</evidence>
<dbReference type="EMBL" id="AMRI01000009">
    <property type="protein sequence ID" value="EKE75151.1"/>
    <property type="molecule type" value="Genomic_DNA"/>
</dbReference>
<dbReference type="InterPro" id="IPR007899">
    <property type="entry name" value="CHAD_dom"/>
</dbReference>
<name>K2IXK1_9GAMM</name>